<organism evidence="5 6">
    <name type="scientific">Paenibacillus terrae</name>
    <dbReference type="NCBI Taxonomy" id="159743"/>
    <lineage>
        <taxon>Bacteria</taxon>
        <taxon>Bacillati</taxon>
        <taxon>Bacillota</taxon>
        <taxon>Bacilli</taxon>
        <taxon>Bacillales</taxon>
        <taxon>Paenibacillaceae</taxon>
        <taxon>Paenibacillus</taxon>
    </lineage>
</organism>
<evidence type="ECO:0000259" key="4">
    <source>
        <dbReference type="Pfam" id="PF25390"/>
    </source>
</evidence>
<keyword evidence="1" id="KW-0344">Guanine-nucleotide releasing factor</keyword>
<dbReference type="PROSITE" id="PS50012">
    <property type="entry name" value="RCC1_3"/>
    <property type="match status" value="7"/>
</dbReference>
<dbReference type="Gene3D" id="2.130.10.30">
    <property type="entry name" value="Regulator of chromosome condensation 1/beta-lactamase-inhibitor protein II"/>
    <property type="match status" value="2"/>
</dbReference>
<dbReference type="PRINTS" id="PR00633">
    <property type="entry name" value="RCCNDNSATION"/>
</dbReference>
<dbReference type="Proteomes" id="UP000032534">
    <property type="component" value="Unassembled WGS sequence"/>
</dbReference>
<evidence type="ECO:0000313" key="6">
    <source>
        <dbReference type="Proteomes" id="UP000032534"/>
    </source>
</evidence>
<evidence type="ECO:0000256" key="1">
    <source>
        <dbReference type="ARBA" id="ARBA00022658"/>
    </source>
</evidence>
<dbReference type="InterPro" id="IPR000408">
    <property type="entry name" value="Reg_chr_condens"/>
</dbReference>
<sequence>MLKKLGFAALAASTLLMGSSITASADSTVNYDHLLSAGTTNAYLAMEDGSSFYATGSNGNGKLGVGAGGGNNKTSPVQAHVSDIAMIDAGALHSTLLKKDGTIWSWGFAGYGELGTGIKKGFVNEPVKNKYINDVKEVRAGGQFTLALKNDGTVWAYGENNFGQLGIGTKGASAFSVKPVQVQGLENIVAIDAGDSFGAALDKDNQLWVWGRGYDGAMGQDDKEDQLTPVQYRIDDIKTFAAGPDRIYVLTNSGEVYASGSNTSGKLGDGTSTFRRSPVLINVSNVSRLKAGKTQTFALKNDGTLWGWGTNNEGQVGDGTDVFSVKVPSQVVDDTNTPLTDVVAFSAAGTHSHALTADGKVWSWGFNRNGELGIGSTKEQYSATKSNFPNPFSK</sequence>
<dbReference type="AlphaFoldDB" id="A0A0D7X1N2"/>
<dbReference type="InterPro" id="IPR009091">
    <property type="entry name" value="RCC1/BLIP-II"/>
</dbReference>
<dbReference type="SUPFAM" id="SSF50985">
    <property type="entry name" value="RCC1/BLIP-II"/>
    <property type="match status" value="1"/>
</dbReference>
<dbReference type="PANTHER" id="PTHR45982">
    <property type="entry name" value="REGULATOR OF CHROMOSOME CONDENSATION"/>
    <property type="match status" value="1"/>
</dbReference>
<dbReference type="InterPro" id="IPR051553">
    <property type="entry name" value="Ran_GTPase-activating"/>
</dbReference>
<dbReference type="EMBL" id="JTHP01000021">
    <property type="protein sequence ID" value="KJD45296.1"/>
    <property type="molecule type" value="Genomic_DNA"/>
</dbReference>
<dbReference type="PATRIC" id="fig|159743.3.peg.2720"/>
<dbReference type="InterPro" id="IPR058923">
    <property type="entry name" value="RCC1-like_dom"/>
</dbReference>
<dbReference type="PANTHER" id="PTHR45982:SF1">
    <property type="entry name" value="REGULATOR OF CHROMOSOME CONDENSATION"/>
    <property type="match status" value="1"/>
</dbReference>
<protein>
    <submittedName>
        <fullName evidence="5">Copper amine oxidase</fullName>
    </submittedName>
</protein>
<feature type="chain" id="PRO_5002326259" evidence="3">
    <location>
        <begin position="26"/>
        <end position="394"/>
    </location>
</feature>
<feature type="signal peptide" evidence="3">
    <location>
        <begin position="1"/>
        <end position="25"/>
    </location>
</feature>
<dbReference type="RefSeq" id="WP_044646381.1">
    <property type="nucleotide sequence ID" value="NZ_JTHP01000021.1"/>
</dbReference>
<keyword evidence="2" id="KW-0677">Repeat</keyword>
<name>A0A0D7X1N2_9BACL</name>
<evidence type="ECO:0000256" key="2">
    <source>
        <dbReference type="ARBA" id="ARBA00022737"/>
    </source>
</evidence>
<keyword evidence="6" id="KW-1185">Reference proteome</keyword>
<evidence type="ECO:0000256" key="3">
    <source>
        <dbReference type="SAM" id="SignalP"/>
    </source>
</evidence>
<feature type="domain" description="RCC1-like" evidence="4">
    <location>
        <begin position="125"/>
        <end position="382"/>
    </location>
</feature>
<keyword evidence="3" id="KW-0732">Signal</keyword>
<reference evidence="5 6" key="1">
    <citation type="submission" date="2014-11" db="EMBL/GenBank/DDBJ databases">
        <title>Draft Genome Sequences of Paenibacillus polymyxa NRRL B-30509 and Paenibacillus terrae NRRL B-30644, Strains from a Poultry Environment that Produce Tridecaptin A and Paenicidins.</title>
        <authorList>
            <person name="van Belkum M.J."/>
            <person name="Lohans C.T."/>
            <person name="Vederas J.C."/>
        </authorList>
    </citation>
    <scope>NUCLEOTIDE SEQUENCE [LARGE SCALE GENOMIC DNA]</scope>
    <source>
        <strain evidence="5 6">NRRL B-30644</strain>
    </source>
</reference>
<gene>
    <name evidence="5" type="ORF">QD47_12195</name>
</gene>
<dbReference type="OrthoDB" id="27389at2"/>
<proteinExistence type="predicted"/>
<evidence type="ECO:0000313" key="5">
    <source>
        <dbReference type="EMBL" id="KJD45296.1"/>
    </source>
</evidence>
<accession>A0A0D7X1N2</accession>
<comment type="caution">
    <text evidence="5">The sequence shown here is derived from an EMBL/GenBank/DDBJ whole genome shotgun (WGS) entry which is preliminary data.</text>
</comment>
<dbReference type="Pfam" id="PF25390">
    <property type="entry name" value="WD40_RLD"/>
    <property type="match status" value="1"/>
</dbReference>